<dbReference type="Pfam" id="PF09836">
    <property type="entry name" value="DUF2063"/>
    <property type="match status" value="1"/>
</dbReference>
<evidence type="ECO:0000259" key="1">
    <source>
        <dbReference type="Pfam" id="PF09836"/>
    </source>
</evidence>
<reference evidence="2 3" key="1">
    <citation type="submission" date="2017-03" db="EMBL/GenBank/DDBJ databases">
        <title>Foreign affairs: Plasmid Transfer between Roseobacters and Rhizobia.</title>
        <authorList>
            <person name="Bartling P."/>
            <person name="Bunk B."/>
            <person name="Overmann J."/>
            <person name="Brinkmann H."/>
            <person name="Petersen J."/>
        </authorList>
    </citation>
    <scope>NUCLEOTIDE SEQUENCE [LARGE SCALE GENOMIC DNA]</scope>
    <source>
        <strain evidence="2 3">MACL11</strain>
    </source>
</reference>
<dbReference type="EMBL" id="CP020330">
    <property type="protein sequence ID" value="AQZ50362.1"/>
    <property type="molecule type" value="Genomic_DNA"/>
</dbReference>
<dbReference type="Gene3D" id="1.10.150.690">
    <property type="entry name" value="DUF2063"/>
    <property type="match status" value="1"/>
</dbReference>
<dbReference type="InterPro" id="IPR044922">
    <property type="entry name" value="DUF2063_N_sf"/>
</dbReference>
<name>A0A1U9YYB4_9HYPH</name>
<dbReference type="eggNOG" id="COG3219">
    <property type="taxonomic scope" value="Bacteria"/>
</dbReference>
<dbReference type="InterPro" id="IPR018640">
    <property type="entry name" value="DUF2063"/>
</dbReference>
<evidence type="ECO:0000313" key="2">
    <source>
        <dbReference type="EMBL" id="AQZ50362.1"/>
    </source>
</evidence>
<evidence type="ECO:0000313" key="3">
    <source>
        <dbReference type="Proteomes" id="UP000191135"/>
    </source>
</evidence>
<dbReference type="STRING" id="1122214.Mame_00990"/>
<dbReference type="OrthoDB" id="4146344at2"/>
<dbReference type="RefSeq" id="WP_026173484.1">
    <property type="nucleotide sequence ID" value="NZ_AQWH01000009.1"/>
</dbReference>
<proteinExistence type="predicted"/>
<keyword evidence="3" id="KW-1185">Reference proteome</keyword>
<organism evidence="2 3">
    <name type="scientific">Martelella mediterranea DSM 17316</name>
    <dbReference type="NCBI Taxonomy" id="1122214"/>
    <lineage>
        <taxon>Bacteria</taxon>
        <taxon>Pseudomonadati</taxon>
        <taxon>Pseudomonadota</taxon>
        <taxon>Alphaproteobacteria</taxon>
        <taxon>Hyphomicrobiales</taxon>
        <taxon>Aurantimonadaceae</taxon>
        <taxon>Martelella</taxon>
    </lineage>
</organism>
<protein>
    <recommendedName>
        <fullName evidence="1">Putative DNA-binding domain-containing protein</fullName>
    </recommendedName>
</protein>
<sequence length="264" mass="28095">MAEPARTQPPRTGFPAFAASLMQPDAGIPAGVINPLGGQADKRYAVYRNNVAMSLKGALGDIFPVTRQVAGQRFFDAMALEFLAENPPRSTILAEYGRDFPDFLAGFEPARKLFFLADLARLERAWLDAYHAADCPPLAPETLLSRDPEALMATRLSPHPAARLLELGSAAASIFLRTKAGESLKGLDPSPAETALIARPHYDVAVQRVTPGDAAFVKALFEDEPIGEAAERAGVDDDGFDLSSAFALALTTGAFAAISPEDAP</sequence>
<dbReference type="Proteomes" id="UP000191135">
    <property type="component" value="Chromosome"/>
</dbReference>
<accession>A0A1U9YYB4</accession>
<dbReference type="KEGG" id="mmed:Mame_00990"/>
<gene>
    <name evidence="2" type="ORF">Mame_00990</name>
</gene>
<feature type="domain" description="Putative DNA-binding" evidence="1">
    <location>
        <begin position="16"/>
        <end position="104"/>
    </location>
</feature>
<dbReference type="AlphaFoldDB" id="A0A1U9YYB4"/>